<dbReference type="SMART" id="SM01193">
    <property type="entry name" value="Enolase_N"/>
    <property type="match status" value="1"/>
</dbReference>
<evidence type="ECO:0000256" key="11">
    <source>
        <dbReference type="PIRSR" id="PIRSR001400-1"/>
    </source>
</evidence>
<evidence type="ECO:0000256" key="5">
    <source>
        <dbReference type="ARBA" id="ARBA00022525"/>
    </source>
</evidence>
<evidence type="ECO:0000256" key="8">
    <source>
        <dbReference type="ARBA" id="ARBA00023239"/>
    </source>
</evidence>
<comment type="catalytic activity">
    <reaction evidence="10">
        <text>(2R)-2-phosphoglycerate = phosphoenolpyruvate + H2O</text>
        <dbReference type="Rhea" id="RHEA:10164"/>
        <dbReference type="ChEBI" id="CHEBI:15377"/>
        <dbReference type="ChEBI" id="CHEBI:58289"/>
        <dbReference type="ChEBI" id="CHEBI:58702"/>
        <dbReference type="EC" id="4.2.1.11"/>
    </reaction>
</comment>
<dbReference type="GO" id="GO:0004634">
    <property type="term" value="F:phosphopyruvate hydratase activity"/>
    <property type="evidence" value="ECO:0007669"/>
    <property type="project" value="UniProtKB-UniRule"/>
</dbReference>
<feature type="active site" description="Proton acceptor" evidence="10 11">
    <location>
        <position position="340"/>
    </location>
</feature>
<dbReference type="PRINTS" id="PR00148">
    <property type="entry name" value="ENOLASE"/>
</dbReference>
<evidence type="ECO:0000256" key="10">
    <source>
        <dbReference type="HAMAP-Rule" id="MF_00318"/>
    </source>
</evidence>
<dbReference type="PANTHER" id="PTHR11902">
    <property type="entry name" value="ENOLASE"/>
    <property type="match status" value="1"/>
</dbReference>
<dbReference type="Proteomes" id="UP000015525">
    <property type="component" value="Unassembled WGS sequence"/>
</dbReference>
<dbReference type="NCBIfam" id="TIGR01060">
    <property type="entry name" value="eno"/>
    <property type="match status" value="1"/>
</dbReference>
<feature type="binding site" evidence="10">
    <location>
        <position position="370"/>
    </location>
    <ligand>
        <name>(2R)-2-phosphoglycerate</name>
        <dbReference type="ChEBI" id="CHEBI:58289"/>
    </ligand>
</feature>
<comment type="similarity">
    <text evidence="2 10">Belongs to the enolase family.</text>
</comment>
<evidence type="ECO:0000256" key="2">
    <source>
        <dbReference type="ARBA" id="ARBA00009604"/>
    </source>
</evidence>
<evidence type="ECO:0000256" key="12">
    <source>
        <dbReference type="PIRSR" id="PIRSR001400-3"/>
    </source>
</evidence>
<keyword evidence="8 10" id="KW-0456">Lyase</keyword>
<accession>T0HBU7</accession>
<dbReference type="SFLD" id="SFLDS00001">
    <property type="entry name" value="Enolase"/>
    <property type="match status" value="1"/>
</dbReference>
<feature type="active site" description="Proton donor" evidence="10 11">
    <location>
        <position position="208"/>
    </location>
</feature>
<dbReference type="InterPro" id="IPR036849">
    <property type="entry name" value="Enolase-like_C_sf"/>
</dbReference>
<feature type="binding site" evidence="10 12">
    <location>
        <position position="289"/>
    </location>
    <ligand>
        <name>Mg(2+)</name>
        <dbReference type="ChEBI" id="CHEBI:18420"/>
    </ligand>
</feature>
<gene>
    <name evidence="10" type="primary">eno</name>
    <name evidence="15" type="ORF">L288_02260</name>
</gene>
<dbReference type="PATRIC" id="fig|1329909.3.peg.423"/>
<comment type="function">
    <text evidence="9 10">Catalyzes the reversible conversion of 2-phosphoglycerate (2-PG) into phosphoenolpyruvate (PEP). It is essential for the degradation of carbohydrates via glycolysis.</text>
</comment>
<evidence type="ECO:0000256" key="7">
    <source>
        <dbReference type="ARBA" id="ARBA00023152"/>
    </source>
</evidence>
<dbReference type="CDD" id="cd03313">
    <property type="entry name" value="enolase"/>
    <property type="match status" value="1"/>
</dbReference>
<feature type="binding site" evidence="10">
    <location>
        <position position="340"/>
    </location>
    <ligand>
        <name>(2R)-2-phosphoglycerate</name>
        <dbReference type="ChEBI" id="CHEBI:58289"/>
    </ligand>
</feature>
<dbReference type="Pfam" id="PF00113">
    <property type="entry name" value="Enolase_C"/>
    <property type="match status" value="1"/>
</dbReference>
<dbReference type="InterPro" id="IPR000941">
    <property type="entry name" value="Enolase"/>
</dbReference>
<reference evidence="15 16" key="1">
    <citation type="journal article" date="2013" name="Genome Announc.">
        <title>Draft Genome Sequence of Sphingobium quisquiliarum Strain P25T, a Novel Hexachlorocyclohexane (HCH)-Degrading Bacterium Isolated from an HCH Dumpsite.</title>
        <authorList>
            <person name="Kumar Singh A."/>
            <person name="Sangwan N."/>
            <person name="Sharma A."/>
            <person name="Gupta V."/>
            <person name="Khurana J.P."/>
            <person name="Lal R."/>
        </authorList>
    </citation>
    <scope>NUCLEOTIDE SEQUENCE [LARGE SCALE GENOMIC DNA]</scope>
    <source>
        <strain evidence="15 16">P25</strain>
    </source>
</reference>
<dbReference type="AlphaFoldDB" id="T0HBU7"/>
<dbReference type="InterPro" id="IPR029017">
    <property type="entry name" value="Enolase-like_N"/>
</dbReference>
<dbReference type="SMART" id="SM01192">
    <property type="entry name" value="Enolase_C"/>
    <property type="match status" value="1"/>
</dbReference>
<feature type="domain" description="Enolase C-terminal TIM barrel" evidence="13">
    <location>
        <begin position="142"/>
        <end position="425"/>
    </location>
</feature>
<evidence type="ECO:0000256" key="4">
    <source>
        <dbReference type="ARBA" id="ARBA00017068"/>
    </source>
</evidence>
<feature type="binding site" evidence="10">
    <location>
        <position position="369"/>
    </location>
    <ligand>
        <name>(2R)-2-phosphoglycerate</name>
        <dbReference type="ChEBI" id="CHEBI:58289"/>
    </ligand>
</feature>
<comment type="subcellular location">
    <subcellularLocation>
        <location evidence="10">Cytoplasm</location>
    </subcellularLocation>
    <subcellularLocation>
        <location evidence="10">Secreted</location>
    </subcellularLocation>
    <subcellularLocation>
        <location evidence="10">Cell surface</location>
    </subcellularLocation>
    <text evidence="10">Fractions of enolase are present in both the cytoplasm and on the cell surface.</text>
</comment>
<name>T0HBU7_9SPHN</name>
<dbReference type="GO" id="GO:0005576">
    <property type="term" value="C:extracellular region"/>
    <property type="evidence" value="ECO:0007669"/>
    <property type="project" value="UniProtKB-SubCell"/>
</dbReference>
<keyword evidence="10" id="KW-0963">Cytoplasm</keyword>
<dbReference type="GO" id="GO:0006096">
    <property type="term" value="P:glycolytic process"/>
    <property type="evidence" value="ECO:0007669"/>
    <property type="project" value="UniProtKB-UniRule"/>
</dbReference>
<feature type="binding site" evidence="10">
    <location>
        <position position="166"/>
    </location>
    <ligand>
        <name>(2R)-2-phosphoglycerate</name>
        <dbReference type="ChEBI" id="CHEBI:58289"/>
    </ligand>
</feature>
<dbReference type="GO" id="GO:0009986">
    <property type="term" value="C:cell surface"/>
    <property type="evidence" value="ECO:0007669"/>
    <property type="project" value="UniProtKB-SubCell"/>
</dbReference>
<dbReference type="EC" id="4.2.1.11" evidence="3 10"/>
<dbReference type="Pfam" id="PF03952">
    <property type="entry name" value="Enolase_N"/>
    <property type="match status" value="1"/>
</dbReference>
<dbReference type="PANTHER" id="PTHR11902:SF1">
    <property type="entry name" value="ENOLASE"/>
    <property type="match status" value="1"/>
</dbReference>
<dbReference type="GO" id="GO:0000015">
    <property type="term" value="C:phosphopyruvate hydratase complex"/>
    <property type="evidence" value="ECO:0007669"/>
    <property type="project" value="InterPro"/>
</dbReference>
<evidence type="ECO:0000256" key="3">
    <source>
        <dbReference type="ARBA" id="ARBA00012058"/>
    </source>
</evidence>
<dbReference type="InterPro" id="IPR020811">
    <property type="entry name" value="Enolase_N"/>
</dbReference>
<feature type="domain" description="Enolase N-terminal" evidence="14">
    <location>
        <begin position="6"/>
        <end position="135"/>
    </location>
</feature>
<evidence type="ECO:0000256" key="6">
    <source>
        <dbReference type="ARBA" id="ARBA00022842"/>
    </source>
</evidence>
<dbReference type="EMBL" id="ATHO01000014">
    <property type="protein sequence ID" value="EQB13801.1"/>
    <property type="molecule type" value="Genomic_DNA"/>
</dbReference>
<feature type="binding site" evidence="10 12">
    <location>
        <position position="315"/>
    </location>
    <ligand>
        <name>Mg(2+)</name>
        <dbReference type="ChEBI" id="CHEBI:18420"/>
    </ligand>
</feature>
<dbReference type="Gene3D" id="3.20.20.120">
    <property type="entry name" value="Enolase-like C-terminal domain"/>
    <property type="match status" value="1"/>
</dbReference>
<evidence type="ECO:0000259" key="13">
    <source>
        <dbReference type="SMART" id="SM01192"/>
    </source>
</evidence>
<dbReference type="SFLD" id="SFLDG00178">
    <property type="entry name" value="enolase"/>
    <property type="match status" value="1"/>
</dbReference>
<proteinExistence type="inferred from homology"/>
<evidence type="ECO:0000313" key="15">
    <source>
        <dbReference type="EMBL" id="EQB13801.1"/>
    </source>
</evidence>
<comment type="cofactor">
    <cofactor evidence="10">
        <name>Mg(2+)</name>
        <dbReference type="ChEBI" id="CHEBI:18420"/>
    </cofactor>
    <text evidence="10">Binds a second Mg(2+) ion via substrate during catalysis.</text>
</comment>
<keyword evidence="10 12" id="KW-0479">Metal-binding</keyword>
<keyword evidence="6 10" id="KW-0460">Magnesium</keyword>
<dbReference type="SUPFAM" id="SSF51604">
    <property type="entry name" value="Enolase C-terminal domain-like"/>
    <property type="match status" value="1"/>
</dbReference>
<dbReference type="InterPro" id="IPR020810">
    <property type="entry name" value="Enolase_C"/>
</dbReference>
<evidence type="ECO:0000256" key="1">
    <source>
        <dbReference type="ARBA" id="ARBA00005031"/>
    </source>
</evidence>
<feature type="binding site" evidence="10 12">
    <location>
        <position position="245"/>
    </location>
    <ligand>
        <name>Mg(2+)</name>
        <dbReference type="ChEBI" id="CHEBI:18420"/>
    </ligand>
</feature>
<keyword evidence="16" id="KW-1185">Reference proteome</keyword>
<dbReference type="HAMAP" id="MF_00318">
    <property type="entry name" value="Enolase"/>
    <property type="match status" value="1"/>
</dbReference>
<dbReference type="SUPFAM" id="SSF54826">
    <property type="entry name" value="Enolase N-terminal domain-like"/>
    <property type="match status" value="1"/>
</dbReference>
<keyword evidence="5 10" id="KW-0964">Secreted</keyword>
<organism evidence="15 16">
    <name type="scientific">Sphingobium quisquiliarum P25</name>
    <dbReference type="NCBI Taxonomy" id="1329909"/>
    <lineage>
        <taxon>Bacteria</taxon>
        <taxon>Pseudomonadati</taxon>
        <taxon>Pseudomonadota</taxon>
        <taxon>Alphaproteobacteria</taxon>
        <taxon>Sphingomonadales</taxon>
        <taxon>Sphingomonadaceae</taxon>
        <taxon>Sphingobium</taxon>
    </lineage>
</organism>
<comment type="caution">
    <text evidence="15">The sequence shown here is derived from an EMBL/GenBank/DDBJ whole genome shotgun (WGS) entry which is preliminary data.</text>
</comment>
<sequence>MTSTIISAIHARQLLDSRGRPTLEAEVSLASGDSGRASVPSGASTGKAEAVELRDGGHAWGGLGVAQAVDNVRKLIAPSLIGMDASDQSKLDSMMREMDGTPNLGRLGGNAILAVSLAAVRASAAVGRQPLYRRFAELAGAEPAMPLPMVNILSGGLHAGRGMDVQDFLVMPVGAGSYGEALQWVCRVRDAAGRICAERGLPTLLADEGGLSPGFATSFEALDLMLRSFEAAGLRAGEDVAIAIDVASSSLVDEDGAYVFGREGRSYSSAGMIGLQKEWISRYPVISIEDGLGEDDWDNWPEMTRQLGRIQLVGDDLFATRPDRIRRGIESGAANAALIKVNQNGTVSGTLDAIRTAREAGYATVISARSGETEDDYLADLAVGTAGGQIKVGSVRTSERMAKYNQLLRIEEAGLPWAGTSAIGPFGR</sequence>
<protein>
    <recommendedName>
        <fullName evidence="4 10">Enolase</fullName>
        <ecNumber evidence="3 10">4.2.1.11</ecNumber>
    </recommendedName>
    <alternativeName>
        <fullName evidence="10">2-phospho-D-glycerate hydro-lyase</fullName>
    </alternativeName>
    <alternativeName>
        <fullName evidence="10">2-phosphoglycerate dehydratase</fullName>
    </alternativeName>
</protein>
<evidence type="ECO:0000256" key="9">
    <source>
        <dbReference type="ARBA" id="ARBA00045763"/>
    </source>
</evidence>
<comment type="cofactor">
    <cofactor evidence="12">
        <name>Mg(2+)</name>
        <dbReference type="ChEBI" id="CHEBI:18420"/>
    </cofactor>
    <text evidence="12">Mg(2+) is required for catalysis and for stabilizing the dimer.</text>
</comment>
<dbReference type="Gene3D" id="3.30.390.10">
    <property type="entry name" value="Enolase-like, N-terminal domain"/>
    <property type="match status" value="1"/>
</dbReference>
<keyword evidence="7 10" id="KW-0324">Glycolysis</keyword>
<evidence type="ECO:0000313" key="16">
    <source>
        <dbReference type="Proteomes" id="UP000015525"/>
    </source>
</evidence>
<feature type="binding site" evidence="10">
    <location>
        <position position="391"/>
    </location>
    <ligand>
        <name>(2R)-2-phosphoglycerate</name>
        <dbReference type="ChEBI" id="CHEBI:58289"/>
    </ligand>
</feature>
<dbReference type="SFLD" id="SFLDF00002">
    <property type="entry name" value="enolase"/>
    <property type="match status" value="1"/>
</dbReference>
<evidence type="ECO:0000259" key="14">
    <source>
        <dbReference type="SMART" id="SM01193"/>
    </source>
</evidence>
<dbReference type="GO" id="GO:0000287">
    <property type="term" value="F:magnesium ion binding"/>
    <property type="evidence" value="ECO:0007669"/>
    <property type="project" value="UniProtKB-UniRule"/>
</dbReference>
<dbReference type="PIRSF" id="PIRSF001400">
    <property type="entry name" value="Enolase"/>
    <property type="match status" value="1"/>
</dbReference>
<dbReference type="UniPathway" id="UPA00109">
    <property type="reaction ID" value="UER00187"/>
</dbReference>
<comment type="pathway">
    <text evidence="1 10">Carbohydrate degradation; glycolysis; pyruvate from D-glyceraldehyde 3-phosphate: step 4/5.</text>
</comment>